<keyword evidence="2" id="KW-1003">Cell membrane</keyword>
<dbReference type="EMBL" id="FNSH01000001">
    <property type="protein sequence ID" value="SEB77395.1"/>
    <property type="molecule type" value="Genomic_DNA"/>
</dbReference>
<keyword evidence="3 6" id="KW-0812">Transmembrane</keyword>
<name>A0AB38A6Z3_9ACTN</name>
<gene>
    <name evidence="7" type="ORF">SAMN04489746_1038</name>
</gene>
<dbReference type="RefSeq" id="WP_002562806.1">
    <property type="nucleotide sequence ID" value="NZ_CALJSN010000007.1"/>
</dbReference>
<organism evidence="7 8">
    <name type="scientific">Atopobium minutum</name>
    <dbReference type="NCBI Taxonomy" id="1381"/>
    <lineage>
        <taxon>Bacteria</taxon>
        <taxon>Bacillati</taxon>
        <taxon>Actinomycetota</taxon>
        <taxon>Coriobacteriia</taxon>
        <taxon>Coriobacteriales</taxon>
        <taxon>Atopobiaceae</taxon>
        <taxon>Atopobium</taxon>
    </lineage>
</organism>
<evidence type="ECO:0000313" key="8">
    <source>
        <dbReference type="Proteomes" id="UP000183687"/>
    </source>
</evidence>
<evidence type="ECO:0000256" key="6">
    <source>
        <dbReference type="SAM" id="Phobius"/>
    </source>
</evidence>
<dbReference type="GO" id="GO:0022857">
    <property type="term" value="F:transmembrane transporter activity"/>
    <property type="evidence" value="ECO:0007669"/>
    <property type="project" value="InterPro"/>
</dbReference>
<dbReference type="PANTHER" id="PTHR42770">
    <property type="entry name" value="AMINO ACID TRANSPORTER-RELATED"/>
    <property type="match status" value="1"/>
</dbReference>
<feature type="transmembrane region" description="Helical" evidence="6">
    <location>
        <begin position="99"/>
        <end position="123"/>
    </location>
</feature>
<comment type="subcellular location">
    <subcellularLocation>
        <location evidence="1">Cell membrane</location>
        <topology evidence="1">Multi-pass membrane protein</topology>
    </subcellularLocation>
</comment>
<evidence type="ECO:0000256" key="2">
    <source>
        <dbReference type="ARBA" id="ARBA00022475"/>
    </source>
</evidence>
<feature type="transmembrane region" description="Helical" evidence="6">
    <location>
        <begin position="310"/>
        <end position="340"/>
    </location>
</feature>
<keyword evidence="4 6" id="KW-1133">Transmembrane helix</keyword>
<accession>A0AB38A6Z3</accession>
<dbReference type="GO" id="GO:0005886">
    <property type="term" value="C:plasma membrane"/>
    <property type="evidence" value="ECO:0007669"/>
    <property type="project" value="UniProtKB-SubCell"/>
</dbReference>
<dbReference type="InterPro" id="IPR002293">
    <property type="entry name" value="AA/rel_permease1"/>
</dbReference>
<proteinExistence type="predicted"/>
<comment type="caution">
    <text evidence="7">The sequence shown here is derived from an EMBL/GenBank/DDBJ whole genome shotgun (WGS) entry which is preliminary data.</text>
</comment>
<feature type="transmembrane region" description="Helical" evidence="6">
    <location>
        <begin position="149"/>
        <end position="169"/>
    </location>
</feature>
<feature type="transmembrane region" description="Helical" evidence="6">
    <location>
        <begin position="361"/>
        <end position="380"/>
    </location>
</feature>
<feature type="transmembrane region" description="Helical" evidence="6">
    <location>
        <begin position="454"/>
        <end position="471"/>
    </location>
</feature>
<dbReference type="Proteomes" id="UP000183687">
    <property type="component" value="Unassembled WGS sequence"/>
</dbReference>
<feature type="transmembrane region" description="Helical" evidence="6">
    <location>
        <begin position="181"/>
        <end position="203"/>
    </location>
</feature>
<evidence type="ECO:0000256" key="3">
    <source>
        <dbReference type="ARBA" id="ARBA00022692"/>
    </source>
</evidence>
<dbReference type="InterPro" id="IPR050367">
    <property type="entry name" value="APC_superfamily"/>
</dbReference>
<protein>
    <submittedName>
        <fullName evidence="7">L-asparagine transporter</fullName>
    </submittedName>
</protein>
<feature type="transmembrane region" description="Helical" evidence="6">
    <location>
        <begin position="53"/>
        <end position="78"/>
    </location>
</feature>
<keyword evidence="5 6" id="KW-0472">Membrane</keyword>
<feature type="transmembrane region" description="Helical" evidence="6">
    <location>
        <begin position="427"/>
        <end position="448"/>
    </location>
</feature>
<dbReference type="PIRSF" id="PIRSF006060">
    <property type="entry name" value="AA_transporter"/>
    <property type="match status" value="1"/>
</dbReference>
<evidence type="ECO:0000256" key="5">
    <source>
        <dbReference type="ARBA" id="ARBA00023136"/>
    </source>
</evidence>
<dbReference type="Gene3D" id="1.20.1740.10">
    <property type="entry name" value="Amino acid/polyamine transporter I"/>
    <property type="match status" value="1"/>
</dbReference>
<feature type="transmembrane region" description="Helical" evidence="6">
    <location>
        <begin position="386"/>
        <end position="407"/>
    </location>
</feature>
<feature type="transmembrane region" description="Helical" evidence="6">
    <location>
        <begin position="20"/>
        <end position="41"/>
    </location>
</feature>
<feature type="transmembrane region" description="Helical" evidence="6">
    <location>
        <begin position="263"/>
        <end position="285"/>
    </location>
</feature>
<reference evidence="7 8" key="1">
    <citation type="submission" date="2016-10" db="EMBL/GenBank/DDBJ databases">
        <authorList>
            <person name="Varghese N."/>
            <person name="Submissions S."/>
        </authorList>
    </citation>
    <scope>NUCLEOTIDE SEQUENCE [LARGE SCALE GENOMIC DNA]</scope>
    <source>
        <strain evidence="7 8">DSM 20586</strain>
    </source>
</reference>
<evidence type="ECO:0000256" key="1">
    <source>
        <dbReference type="ARBA" id="ARBA00004651"/>
    </source>
</evidence>
<dbReference type="PANTHER" id="PTHR42770:SF7">
    <property type="entry name" value="MEMBRANE PROTEIN"/>
    <property type="match status" value="1"/>
</dbReference>
<sequence>MKYFSKDNNKGLHLQRTLSLWNLFTIAFGAIVGTSWTLLVGNWMVLGGGPLPAMYAFLLATFILVPIGSAFSELAAAIPIAGGAAEHTFRAFGEIPSFLCGWFLLLSNALICPWEAIVISSLLADQVAAFPAFAWLRSIKLYTIMHTDIYLWPVLISAVFCVWVIHSNLRGVQSQARLSAFLVKPLLLGMALILLITLFAGSANNMLPTFVPVSSPALGSTSAQSLPGGIIAVLAIAPFYYAGFDTITIHAGEAAPGINWSKFGKVISLAIIAAGCFYLVSIYSFGSLMPWREFIQSPSPALSTLKQLNIFAYAAMIGIMILGSLGPMNAFLGASSRIVYGMARRHQLPSHLMHLSETSNVPDAACYILAGVTVIGPFLGHDVLTPLATVASAGFIFSCVAAAFSCLKLRFSEPDLARPYRVPGDMIGIGIACINSLILLFFIVMPGAPSSLTASNWLLLVLWTCLGSALYRHTHKGFTQQMPQDEL</sequence>
<dbReference type="AlphaFoldDB" id="A0AB38A6Z3"/>
<dbReference type="Pfam" id="PF13520">
    <property type="entry name" value="AA_permease_2"/>
    <property type="match status" value="1"/>
</dbReference>
<feature type="transmembrane region" description="Helical" evidence="6">
    <location>
        <begin position="223"/>
        <end position="242"/>
    </location>
</feature>
<evidence type="ECO:0000313" key="7">
    <source>
        <dbReference type="EMBL" id="SEB77395.1"/>
    </source>
</evidence>
<evidence type="ECO:0000256" key="4">
    <source>
        <dbReference type="ARBA" id="ARBA00022989"/>
    </source>
</evidence>